<sequence length="61" mass="7163">MKKILEEFKIKMDKKKMQRGSIYQMKGVFYAEISKSICSIFNIFPMCNIGILHCILFTPKV</sequence>
<name>A0A371JB59_9FIRM</name>
<dbReference type="Proteomes" id="UP000216411">
    <property type="component" value="Unassembled WGS sequence"/>
</dbReference>
<protein>
    <submittedName>
        <fullName evidence="1">Uncharacterized protein</fullName>
    </submittedName>
</protein>
<evidence type="ECO:0000313" key="1">
    <source>
        <dbReference type="EMBL" id="RDY29990.1"/>
    </source>
</evidence>
<dbReference type="AlphaFoldDB" id="A0A371JB59"/>
<evidence type="ECO:0000313" key="2">
    <source>
        <dbReference type="Proteomes" id="UP000216411"/>
    </source>
</evidence>
<organism evidence="1 2">
    <name type="scientific">Lachnotalea glycerini</name>
    <dbReference type="NCBI Taxonomy" id="1763509"/>
    <lineage>
        <taxon>Bacteria</taxon>
        <taxon>Bacillati</taxon>
        <taxon>Bacillota</taxon>
        <taxon>Clostridia</taxon>
        <taxon>Lachnospirales</taxon>
        <taxon>Lachnospiraceae</taxon>
        <taxon>Lachnotalea</taxon>
    </lineage>
</organism>
<accession>A0A371JB59</accession>
<proteinExistence type="predicted"/>
<gene>
    <name evidence="1" type="ORF">CG710_017030</name>
</gene>
<comment type="caution">
    <text evidence="1">The sequence shown here is derived from an EMBL/GenBank/DDBJ whole genome shotgun (WGS) entry which is preliminary data.</text>
</comment>
<keyword evidence="2" id="KW-1185">Reference proteome</keyword>
<reference evidence="1 2" key="1">
    <citation type="journal article" date="2017" name="Genome Announc.">
        <title>Draft Genome Sequence of a Sporulating and Motile Strain of Lachnotalea glycerini Isolated from Water in Quebec City, Canada.</title>
        <authorList>
            <person name="Maheux A.F."/>
            <person name="Boudreau D.K."/>
            <person name="Berube E."/>
            <person name="Boissinot M."/>
            <person name="Raymond F."/>
            <person name="Brodeur S."/>
            <person name="Corbeil J."/>
            <person name="Isabel S."/>
            <person name="Omar R.F."/>
            <person name="Bergeron M.G."/>
        </authorList>
    </citation>
    <scope>NUCLEOTIDE SEQUENCE [LARGE SCALE GENOMIC DNA]</scope>
    <source>
        <strain evidence="1 2">CCRI-19302</strain>
    </source>
</reference>
<dbReference type="EMBL" id="NOKA02000053">
    <property type="protein sequence ID" value="RDY29990.1"/>
    <property type="molecule type" value="Genomic_DNA"/>
</dbReference>